<keyword evidence="1" id="KW-0812">Transmembrane</keyword>
<keyword evidence="1" id="KW-0472">Membrane</keyword>
<organism evidence="3 4">
    <name type="scientific">Parasedimentitalea marina</name>
    <dbReference type="NCBI Taxonomy" id="2483033"/>
    <lineage>
        <taxon>Bacteria</taxon>
        <taxon>Pseudomonadati</taxon>
        <taxon>Pseudomonadota</taxon>
        <taxon>Alphaproteobacteria</taxon>
        <taxon>Rhodobacterales</taxon>
        <taxon>Paracoccaceae</taxon>
        <taxon>Parasedimentitalea</taxon>
    </lineage>
</organism>
<dbReference type="OrthoDB" id="7860729at2"/>
<feature type="transmembrane region" description="Helical" evidence="1">
    <location>
        <begin position="20"/>
        <end position="41"/>
    </location>
</feature>
<dbReference type="Pfam" id="PF07811">
    <property type="entry name" value="TadE"/>
    <property type="match status" value="1"/>
</dbReference>
<dbReference type="Proteomes" id="UP000283063">
    <property type="component" value="Chromosome"/>
</dbReference>
<dbReference type="KEGG" id="sedi:EBB79_09005"/>
<evidence type="ECO:0000313" key="4">
    <source>
        <dbReference type="Proteomes" id="UP000283063"/>
    </source>
</evidence>
<sequence length="167" mass="17747">MAHSNLIPLILKRFRCEERGAALVEFALMLPVMVLVFAVIIEGGRMMWSYQAAVSGVRDAARYLARIAPGDICTSGGAVVGYTTALETIVRRSTSGHLLFPSSITVTSVVPSLTCTAGVYRVSPAPVVSVTASLTITFPFADVFAFNGVSRATINTVISDQSRVFGT</sequence>
<dbReference type="EMBL" id="CP033219">
    <property type="protein sequence ID" value="AZV78016.1"/>
    <property type="molecule type" value="Genomic_DNA"/>
</dbReference>
<dbReference type="InterPro" id="IPR012495">
    <property type="entry name" value="TadE-like_dom"/>
</dbReference>
<evidence type="ECO:0000259" key="2">
    <source>
        <dbReference type="Pfam" id="PF07811"/>
    </source>
</evidence>
<keyword evidence="1" id="KW-1133">Transmembrane helix</keyword>
<dbReference type="RefSeq" id="WP_127748574.1">
    <property type="nucleotide sequence ID" value="NZ_CP033219.1"/>
</dbReference>
<name>A0A3T0N1W4_9RHOB</name>
<feature type="domain" description="TadE-like" evidence="2">
    <location>
        <begin position="20"/>
        <end position="62"/>
    </location>
</feature>
<dbReference type="AlphaFoldDB" id="A0A3T0N1W4"/>
<accession>A0A3T0N1W4</accession>
<evidence type="ECO:0000256" key="1">
    <source>
        <dbReference type="SAM" id="Phobius"/>
    </source>
</evidence>
<reference evidence="3 4" key="1">
    <citation type="submission" date="2018-10" db="EMBL/GenBank/DDBJ databases">
        <title>Parasedimentitalea marina sp. nov., a psychrophilic bacterium isolated from deep seawater of the New Britain Trench.</title>
        <authorList>
            <person name="Cao J."/>
        </authorList>
    </citation>
    <scope>NUCLEOTIDE SEQUENCE [LARGE SCALE GENOMIC DNA]</scope>
    <source>
        <strain evidence="3 4">W43</strain>
    </source>
</reference>
<keyword evidence="4" id="KW-1185">Reference proteome</keyword>
<proteinExistence type="predicted"/>
<protein>
    <submittedName>
        <fullName evidence="3">Pilus assembly protein</fullName>
    </submittedName>
</protein>
<evidence type="ECO:0000313" key="3">
    <source>
        <dbReference type="EMBL" id="AZV78016.1"/>
    </source>
</evidence>
<gene>
    <name evidence="3" type="ORF">EBB79_09005</name>
</gene>